<feature type="DNA-binding region" description="H-T-H motif" evidence="4">
    <location>
        <begin position="35"/>
        <end position="54"/>
    </location>
</feature>
<proteinExistence type="predicted"/>
<evidence type="ECO:0000256" key="1">
    <source>
        <dbReference type="ARBA" id="ARBA00023015"/>
    </source>
</evidence>
<protein>
    <submittedName>
        <fullName evidence="6">TetR/AcrR family transcriptional regulator</fullName>
    </submittedName>
</protein>
<keyword evidence="7" id="KW-1185">Reference proteome</keyword>
<dbReference type="EMBL" id="CP121252">
    <property type="protein sequence ID" value="WFP16057.1"/>
    <property type="molecule type" value="Genomic_DNA"/>
</dbReference>
<dbReference type="InterPro" id="IPR001647">
    <property type="entry name" value="HTH_TetR"/>
</dbReference>
<sequence length="202" mass="22441">MRKNMRGRPRSRASQEAVLRAAVELLEEQGFTAMTMEGIAVRAEVSKQTVYRWWSSKSEVVVEALSTGYFPGGLPIMQHSGEGRDDLRADLRAWLDAMRESIACEADASLTQAVLVALAGGSERSAAVHEWLVMPMREALERRFIAHDQRHPGTLAGPPEFLAELLAGSLLLRLMFAEPTSSQWVDQLLDFVSPAPLRRPLE</sequence>
<evidence type="ECO:0000256" key="3">
    <source>
        <dbReference type="ARBA" id="ARBA00023163"/>
    </source>
</evidence>
<dbReference type="Proteomes" id="UP001219037">
    <property type="component" value="Chromosome"/>
</dbReference>
<dbReference type="SUPFAM" id="SSF46689">
    <property type="entry name" value="Homeodomain-like"/>
    <property type="match status" value="1"/>
</dbReference>
<dbReference type="PRINTS" id="PR00455">
    <property type="entry name" value="HTHTETR"/>
</dbReference>
<dbReference type="InterPro" id="IPR011075">
    <property type="entry name" value="TetR_C"/>
</dbReference>
<dbReference type="InterPro" id="IPR050109">
    <property type="entry name" value="HTH-type_TetR-like_transc_reg"/>
</dbReference>
<gene>
    <name evidence="6" type="ORF">P8192_11750</name>
</gene>
<keyword evidence="3" id="KW-0804">Transcription</keyword>
<dbReference type="Pfam" id="PF00440">
    <property type="entry name" value="TetR_N"/>
    <property type="match status" value="1"/>
</dbReference>
<dbReference type="RefSeq" id="WP_278157224.1">
    <property type="nucleotide sequence ID" value="NZ_CP121252.1"/>
</dbReference>
<feature type="domain" description="HTH tetR-type" evidence="5">
    <location>
        <begin position="12"/>
        <end position="72"/>
    </location>
</feature>
<dbReference type="InterPro" id="IPR036271">
    <property type="entry name" value="Tet_transcr_reg_TetR-rel_C_sf"/>
</dbReference>
<dbReference type="Pfam" id="PF16859">
    <property type="entry name" value="TetR_C_11"/>
    <property type="match status" value="1"/>
</dbReference>
<keyword evidence="1" id="KW-0805">Transcription regulation</keyword>
<evidence type="ECO:0000256" key="2">
    <source>
        <dbReference type="ARBA" id="ARBA00023125"/>
    </source>
</evidence>
<dbReference type="InterPro" id="IPR009057">
    <property type="entry name" value="Homeodomain-like_sf"/>
</dbReference>
<keyword evidence="2 4" id="KW-0238">DNA-binding</keyword>
<organism evidence="6 7">
    <name type="scientific">Citricoccus muralis</name>
    <dbReference type="NCBI Taxonomy" id="169134"/>
    <lineage>
        <taxon>Bacteria</taxon>
        <taxon>Bacillati</taxon>
        <taxon>Actinomycetota</taxon>
        <taxon>Actinomycetes</taxon>
        <taxon>Micrococcales</taxon>
        <taxon>Micrococcaceae</taxon>
        <taxon>Citricoccus</taxon>
    </lineage>
</organism>
<evidence type="ECO:0000313" key="7">
    <source>
        <dbReference type="Proteomes" id="UP001219037"/>
    </source>
</evidence>
<dbReference type="PANTHER" id="PTHR30055:SF148">
    <property type="entry name" value="TETR-FAMILY TRANSCRIPTIONAL REGULATOR"/>
    <property type="match status" value="1"/>
</dbReference>
<evidence type="ECO:0000259" key="5">
    <source>
        <dbReference type="PROSITE" id="PS50977"/>
    </source>
</evidence>
<name>A0ABY8H4J5_9MICC</name>
<dbReference type="Gene3D" id="1.10.357.10">
    <property type="entry name" value="Tetracycline Repressor, domain 2"/>
    <property type="match status" value="1"/>
</dbReference>
<evidence type="ECO:0000313" key="6">
    <source>
        <dbReference type="EMBL" id="WFP16057.1"/>
    </source>
</evidence>
<evidence type="ECO:0000256" key="4">
    <source>
        <dbReference type="PROSITE-ProRule" id="PRU00335"/>
    </source>
</evidence>
<dbReference type="PANTHER" id="PTHR30055">
    <property type="entry name" value="HTH-TYPE TRANSCRIPTIONAL REGULATOR RUTR"/>
    <property type="match status" value="1"/>
</dbReference>
<dbReference type="SUPFAM" id="SSF48498">
    <property type="entry name" value="Tetracyclin repressor-like, C-terminal domain"/>
    <property type="match status" value="1"/>
</dbReference>
<reference evidence="6 7" key="1">
    <citation type="submission" date="2023-04" db="EMBL/GenBank/DDBJ databases">
        <title>Funneling lignin-derived compounds into biodiesel using alkali-halophilic Citricoccus sp. P2.</title>
        <authorList>
            <person name="Luo C.-B."/>
        </authorList>
    </citation>
    <scope>NUCLEOTIDE SEQUENCE [LARGE SCALE GENOMIC DNA]</scope>
    <source>
        <strain evidence="6 7">P2</strain>
    </source>
</reference>
<accession>A0ABY8H4J5</accession>
<dbReference type="PROSITE" id="PS50977">
    <property type="entry name" value="HTH_TETR_2"/>
    <property type="match status" value="1"/>
</dbReference>